<name>A0A6J4JM52_9CHLR</name>
<dbReference type="AlphaFoldDB" id="A0A6J4JM52"/>
<evidence type="ECO:0000256" key="1">
    <source>
        <dbReference type="SAM" id="MobiDB-lite"/>
    </source>
</evidence>
<dbReference type="SUPFAM" id="SSF48452">
    <property type="entry name" value="TPR-like"/>
    <property type="match status" value="1"/>
</dbReference>
<evidence type="ECO:0000313" key="3">
    <source>
        <dbReference type="EMBL" id="CAA9282023.1"/>
    </source>
</evidence>
<keyword evidence="2" id="KW-0472">Membrane</keyword>
<proteinExistence type="predicted"/>
<dbReference type="EMBL" id="CADCTK010000806">
    <property type="protein sequence ID" value="CAA9282023.1"/>
    <property type="molecule type" value="Genomic_DNA"/>
</dbReference>
<organism evidence="3">
    <name type="scientific">uncultured Chloroflexia bacterium</name>
    <dbReference type="NCBI Taxonomy" id="1672391"/>
    <lineage>
        <taxon>Bacteria</taxon>
        <taxon>Bacillati</taxon>
        <taxon>Chloroflexota</taxon>
        <taxon>Chloroflexia</taxon>
        <taxon>environmental samples</taxon>
    </lineage>
</organism>
<protein>
    <submittedName>
        <fullName evidence="3">Uncharacterized protein</fullName>
    </submittedName>
</protein>
<dbReference type="Gene3D" id="1.25.40.10">
    <property type="entry name" value="Tetratricopeptide repeat domain"/>
    <property type="match status" value="1"/>
</dbReference>
<dbReference type="InterPro" id="IPR011990">
    <property type="entry name" value="TPR-like_helical_dom_sf"/>
</dbReference>
<gene>
    <name evidence="3" type="ORF">AVDCRST_MAG26-3445</name>
</gene>
<keyword evidence="2" id="KW-1133">Transmembrane helix</keyword>
<sequence>MDEAAETPRARVAPAGDALDYRPLPPARRRERLSPSVALPPVEGATAPRPRRGPRSLVPPLLAGTAGLLLLLLLVLSGVRVQSGASALATPAIPNMVLPYTPDEVSQARTRAEGSRDPEAWVALGNVFFDNMQTMRERAPLSPQYLGSLPQWLEAAEAYSQALELGAPPSARADLAIARFHYGVATNDRGSVEQALVEVERASREGPDDPRVLLNYGLLLAGLDPPRRADARAAWERLVAVAPQSPEAQSAKTLLESDGK</sequence>
<evidence type="ECO:0000256" key="2">
    <source>
        <dbReference type="SAM" id="Phobius"/>
    </source>
</evidence>
<keyword evidence="2" id="KW-0812">Transmembrane</keyword>
<reference evidence="3" key="1">
    <citation type="submission" date="2020-02" db="EMBL/GenBank/DDBJ databases">
        <authorList>
            <person name="Meier V. D."/>
        </authorList>
    </citation>
    <scope>NUCLEOTIDE SEQUENCE</scope>
    <source>
        <strain evidence="3">AVDCRST_MAG26</strain>
    </source>
</reference>
<feature type="transmembrane region" description="Helical" evidence="2">
    <location>
        <begin position="57"/>
        <end position="79"/>
    </location>
</feature>
<feature type="region of interest" description="Disordered" evidence="1">
    <location>
        <begin position="1"/>
        <end position="55"/>
    </location>
</feature>
<accession>A0A6J4JM52</accession>